<name>A0A9Q3IP06_9BASI</name>
<accession>A0A9Q3IP06</accession>
<keyword evidence="3" id="KW-1185">Reference proteome</keyword>
<dbReference type="AlphaFoldDB" id="A0A9Q3IP06"/>
<dbReference type="EMBL" id="AVOT02052441">
    <property type="protein sequence ID" value="MBW0547363.1"/>
    <property type="molecule type" value="Genomic_DNA"/>
</dbReference>
<organism evidence="2 3">
    <name type="scientific">Austropuccinia psidii MF-1</name>
    <dbReference type="NCBI Taxonomy" id="1389203"/>
    <lineage>
        <taxon>Eukaryota</taxon>
        <taxon>Fungi</taxon>
        <taxon>Dikarya</taxon>
        <taxon>Basidiomycota</taxon>
        <taxon>Pucciniomycotina</taxon>
        <taxon>Pucciniomycetes</taxon>
        <taxon>Pucciniales</taxon>
        <taxon>Sphaerophragmiaceae</taxon>
        <taxon>Austropuccinia</taxon>
    </lineage>
</organism>
<dbReference type="Proteomes" id="UP000765509">
    <property type="component" value="Unassembled WGS sequence"/>
</dbReference>
<feature type="region of interest" description="Disordered" evidence="1">
    <location>
        <begin position="1"/>
        <end position="33"/>
    </location>
</feature>
<reference evidence="2" key="1">
    <citation type="submission" date="2021-03" db="EMBL/GenBank/DDBJ databases">
        <title>Draft genome sequence of rust myrtle Austropuccinia psidii MF-1, a brazilian biotype.</title>
        <authorList>
            <person name="Quecine M.C."/>
            <person name="Pachon D.M.R."/>
            <person name="Bonatelli M.L."/>
            <person name="Correr F.H."/>
            <person name="Franceschini L.M."/>
            <person name="Leite T.F."/>
            <person name="Margarido G.R.A."/>
            <person name="Almeida C.A."/>
            <person name="Ferrarezi J.A."/>
            <person name="Labate C.A."/>
        </authorList>
    </citation>
    <scope>NUCLEOTIDE SEQUENCE</scope>
    <source>
        <strain evidence="2">MF-1</strain>
    </source>
</reference>
<sequence length="80" mass="8393">MIPRWTEQTAAIDGSSPIRAGETSSGIRNGTSAISPKDAELNLAWMTPGAVPGLGRRLSQGNQQIGIDEVLSSKTILDSD</sequence>
<evidence type="ECO:0000313" key="2">
    <source>
        <dbReference type="EMBL" id="MBW0547363.1"/>
    </source>
</evidence>
<feature type="compositionally biased region" description="Polar residues" evidence="1">
    <location>
        <begin position="22"/>
        <end position="33"/>
    </location>
</feature>
<evidence type="ECO:0000313" key="3">
    <source>
        <dbReference type="Proteomes" id="UP000765509"/>
    </source>
</evidence>
<protein>
    <submittedName>
        <fullName evidence="2">Uncharacterized protein</fullName>
    </submittedName>
</protein>
<proteinExistence type="predicted"/>
<evidence type="ECO:0000256" key="1">
    <source>
        <dbReference type="SAM" id="MobiDB-lite"/>
    </source>
</evidence>
<comment type="caution">
    <text evidence="2">The sequence shown here is derived from an EMBL/GenBank/DDBJ whole genome shotgun (WGS) entry which is preliminary data.</text>
</comment>
<gene>
    <name evidence="2" type="ORF">O181_087078</name>
</gene>